<evidence type="ECO:0000313" key="2">
    <source>
        <dbReference type="WBParaSite" id="ES5_v2.g24772.t1"/>
    </source>
</evidence>
<dbReference type="WBParaSite" id="ES5_v2.g24772.t1">
    <property type="protein sequence ID" value="ES5_v2.g24772.t1"/>
    <property type="gene ID" value="ES5_v2.g24772"/>
</dbReference>
<sequence length="219" mass="24877">MKCFNLLRYQSDSQARKKTTDEMELFKNLLQKESLVVQTLIQNLADLCTIEKDYILGLLNEANQPIPKPKPAATVKIVQTLLKNLADLCTIEKDYILGLLNEANQPIPKPKPPATVKSSPYNPPRLNIRVNKRPGTDDFDKPMLDEEVSEAKKSKKEEKKEESKAVEDEIIAEPKKEEKKEESKAVESTVDEIITPSIESQEEKKEESDAVENRDDKTL</sequence>
<proteinExistence type="predicted"/>
<name>A0AC34G502_9BILA</name>
<organism evidence="1 2">
    <name type="scientific">Panagrolaimus sp. ES5</name>
    <dbReference type="NCBI Taxonomy" id="591445"/>
    <lineage>
        <taxon>Eukaryota</taxon>
        <taxon>Metazoa</taxon>
        <taxon>Ecdysozoa</taxon>
        <taxon>Nematoda</taxon>
        <taxon>Chromadorea</taxon>
        <taxon>Rhabditida</taxon>
        <taxon>Tylenchina</taxon>
        <taxon>Panagrolaimomorpha</taxon>
        <taxon>Panagrolaimoidea</taxon>
        <taxon>Panagrolaimidae</taxon>
        <taxon>Panagrolaimus</taxon>
    </lineage>
</organism>
<dbReference type="Proteomes" id="UP000887579">
    <property type="component" value="Unplaced"/>
</dbReference>
<evidence type="ECO:0000313" key="1">
    <source>
        <dbReference type="Proteomes" id="UP000887579"/>
    </source>
</evidence>
<reference evidence="2" key="1">
    <citation type="submission" date="2022-11" db="UniProtKB">
        <authorList>
            <consortium name="WormBaseParasite"/>
        </authorList>
    </citation>
    <scope>IDENTIFICATION</scope>
</reference>
<protein>
    <submittedName>
        <fullName evidence="2">Uncharacterized protein</fullName>
    </submittedName>
</protein>
<accession>A0AC34G502</accession>